<dbReference type="SUPFAM" id="SSF56672">
    <property type="entry name" value="DNA/RNA polymerases"/>
    <property type="match status" value="1"/>
</dbReference>
<feature type="compositionally biased region" description="Polar residues" evidence="1">
    <location>
        <begin position="147"/>
        <end position="160"/>
    </location>
</feature>
<evidence type="ECO:0000313" key="4">
    <source>
        <dbReference type="Proteomes" id="UP000481153"/>
    </source>
</evidence>
<keyword evidence="4" id="KW-1185">Reference proteome</keyword>
<feature type="domain" description="Reverse transcriptase" evidence="2">
    <location>
        <begin position="442"/>
        <end position="708"/>
    </location>
</feature>
<evidence type="ECO:0000313" key="3">
    <source>
        <dbReference type="EMBL" id="KAF0742776.1"/>
    </source>
</evidence>
<dbReference type="Pfam" id="PF00078">
    <property type="entry name" value="RVT_1"/>
    <property type="match status" value="1"/>
</dbReference>
<evidence type="ECO:0000259" key="2">
    <source>
        <dbReference type="PROSITE" id="PS50878"/>
    </source>
</evidence>
<dbReference type="VEuPathDB" id="FungiDB:AeMF1_019933"/>
<proteinExistence type="predicted"/>
<dbReference type="EMBL" id="VJMJ01000024">
    <property type="protein sequence ID" value="KAF0742776.1"/>
    <property type="molecule type" value="Genomic_DNA"/>
</dbReference>
<feature type="compositionally biased region" description="Polar residues" evidence="1">
    <location>
        <begin position="281"/>
        <end position="292"/>
    </location>
</feature>
<dbReference type="InterPro" id="IPR043502">
    <property type="entry name" value="DNA/RNA_pol_sf"/>
</dbReference>
<gene>
    <name evidence="3" type="ORF">Ae201684_002319</name>
</gene>
<reference evidence="3 4" key="1">
    <citation type="submission" date="2019-07" db="EMBL/GenBank/DDBJ databases">
        <title>Genomics analysis of Aphanomyces spp. identifies a new class of oomycete effector associated with host adaptation.</title>
        <authorList>
            <person name="Gaulin E."/>
        </authorList>
    </citation>
    <scope>NUCLEOTIDE SEQUENCE [LARGE SCALE GENOMIC DNA]</scope>
    <source>
        <strain evidence="3 4">ATCC 201684</strain>
    </source>
</reference>
<feature type="region of interest" description="Disordered" evidence="1">
    <location>
        <begin position="116"/>
        <end position="186"/>
    </location>
</feature>
<protein>
    <recommendedName>
        <fullName evidence="2">Reverse transcriptase domain-containing protein</fullName>
    </recommendedName>
</protein>
<dbReference type="Proteomes" id="UP000481153">
    <property type="component" value="Unassembled WGS sequence"/>
</dbReference>
<accession>A0A6G0XR49</accession>
<dbReference type="CDD" id="cd01650">
    <property type="entry name" value="RT_nLTR_like"/>
    <property type="match status" value="1"/>
</dbReference>
<dbReference type="PROSITE" id="PS50878">
    <property type="entry name" value="RT_POL"/>
    <property type="match status" value="1"/>
</dbReference>
<dbReference type="InterPro" id="IPR000477">
    <property type="entry name" value="RT_dom"/>
</dbReference>
<feature type="compositionally biased region" description="Low complexity" evidence="1">
    <location>
        <begin position="251"/>
        <end position="264"/>
    </location>
</feature>
<evidence type="ECO:0000256" key="1">
    <source>
        <dbReference type="SAM" id="MobiDB-lite"/>
    </source>
</evidence>
<sequence length="865" mass="96021">MCLSLAWNSCVPSALLSPTPQLRSMDMIWCMENEQLVDRTLYVHRCQPASCDMDVTEPSPPSIMDSTAGTRDPQTAHVVVMDTNATPHAMSLDNSSTPLTAAPQPLEEYTQTRPIFDTSDMGTTSPLDQDVAASAEPPTDAVGQPAAQDSTATPSPNPHTAFSDDMDVSVPEPAHTSHSPQRTQRARRLHLPSNIAQHKLEAAQASLRRMVEQWTAAIDDDDTWTSTGRTLDELPSILTQLVHSLSSGENPTASAPSTSAPLTSNQPSPCEPRTHTHRRSNSGPRRQSRLSQRIDNAIHDLHTTEKSANRNRIQHARRRVSRLKRAQSRLDLRELFNRSPAKCVDQILRPVLGELVVSRCEIPLTQLEAHFTAVHRPSLLSTMPPATAMSHSLSDAITTDEIETALDTCRLASAPGLDGIPYRILYKFRLTLLPYLTAAFNSCWTHKRIPQGWKQSVTELIHKKGDPMDPSNWRPLALQSTLYKLYITVAKSRFSTWLECNNRFNNAQKGFRAFNGCHEHNFLSQSVMDTTRRKAKPLFVVWYDLRNAFGSIVVPVLLRDVYSDASTMVSTKDGLTQPIAQQCGVFQGCPLSPLLFIAGMIPLIEALQQHAPTHGVELSSGNFTAVTAFADDIKIYSRSADGITKLHDIISRFLSWTTMAANPSKCALLAVDCINRKHIPAALELTLDGTPIPHLTWDQAYTYLGIREGFDATHARFQLTPKLRLLRKQIVALAQSGLAPWQVVKAVKMFVLSQLDYGLRPVRATKTEVAGFTAFLYRCLRQLLRLPRFSCNDFFAAPATSGGLGLLPLDEHKDALVLSHAFQILHSIDDSIQSLAHEQLRHIVHTRYLIDPKDLDEGGDLLLQH</sequence>
<feature type="region of interest" description="Disordered" evidence="1">
    <location>
        <begin position="245"/>
        <end position="292"/>
    </location>
</feature>
<organism evidence="3 4">
    <name type="scientific">Aphanomyces euteiches</name>
    <dbReference type="NCBI Taxonomy" id="100861"/>
    <lineage>
        <taxon>Eukaryota</taxon>
        <taxon>Sar</taxon>
        <taxon>Stramenopiles</taxon>
        <taxon>Oomycota</taxon>
        <taxon>Saprolegniomycetes</taxon>
        <taxon>Saprolegniales</taxon>
        <taxon>Verrucalvaceae</taxon>
        <taxon>Aphanomyces</taxon>
    </lineage>
</organism>
<dbReference type="AlphaFoldDB" id="A0A6G0XR49"/>
<dbReference type="PANTHER" id="PTHR19446">
    <property type="entry name" value="REVERSE TRANSCRIPTASES"/>
    <property type="match status" value="1"/>
</dbReference>
<comment type="caution">
    <text evidence="3">The sequence shown here is derived from an EMBL/GenBank/DDBJ whole genome shotgun (WGS) entry which is preliminary data.</text>
</comment>
<name>A0A6G0XR49_9STRA</name>